<feature type="transmembrane region" description="Helical" evidence="1">
    <location>
        <begin position="67"/>
        <end position="85"/>
    </location>
</feature>
<keyword evidence="3" id="KW-1185">Reference proteome</keyword>
<feature type="transmembrane region" description="Helical" evidence="1">
    <location>
        <begin position="37"/>
        <end position="55"/>
    </location>
</feature>
<evidence type="ECO:0000313" key="3">
    <source>
        <dbReference type="Proteomes" id="UP000236333"/>
    </source>
</evidence>
<keyword evidence="1" id="KW-1133">Transmembrane helix</keyword>
<organism evidence="2 3">
    <name type="scientific">Tetrabaena socialis</name>
    <dbReference type="NCBI Taxonomy" id="47790"/>
    <lineage>
        <taxon>Eukaryota</taxon>
        <taxon>Viridiplantae</taxon>
        <taxon>Chlorophyta</taxon>
        <taxon>core chlorophytes</taxon>
        <taxon>Chlorophyceae</taxon>
        <taxon>CS clade</taxon>
        <taxon>Chlamydomonadales</taxon>
        <taxon>Tetrabaenaceae</taxon>
        <taxon>Tetrabaena</taxon>
    </lineage>
</organism>
<keyword evidence="1" id="KW-0472">Membrane</keyword>
<proteinExistence type="predicted"/>
<keyword evidence="1" id="KW-0812">Transmembrane</keyword>
<accession>A0A2J8A433</accession>
<evidence type="ECO:0000256" key="1">
    <source>
        <dbReference type="SAM" id="Phobius"/>
    </source>
</evidence>
<protein>
    <submittedName>
        <fullName evidence="2">Uncharacterized protein</fullName>
    </submittedName>
</protein>
<gene>
    <name evidence="2" type="ORF">TSOC_006307</name>
</gene>
<dbReference type="AlphaFoldDB" id="A0A2J8A433"/>
<dbReference type="Proteomes" id="UP000236333">
    <property type="component" value="Unassembled WGS sequence"/>
</dbReference>
<sequence length="102" mass="10514">PPRARLACQVPSNAWETLLLAASAGDGKGVWFVLSPLFLRASAVLVGSSLVWSLLPPSGGEGLLPGPAALFCQLLLISCVVTEVFKFAQGMQGGETGTGGRF</sequence>
<dbReference type="EMBL" id="PGGS01000189">
    <property type="protein sequence ID" value="PNH07265.1"/>
    <property type="molecule type" value="Genomic_DNA"/>
</dbReference>
<dbReference type="OrthoDB" id="348976at2759"/>
<name>A0A2J8A433_9CHLO</name>
<feature type="non-terminal residue" evidence="2">
    <location>
        <position position="1"/>
    </location>
</feature>
<comment type="caution">
    <text evidence="2">The sequence shown here is derived from an EMBL/GenBank/DDBJ whole genome shotgun (WGS) entry which is preliminary data.</text>
</comment>
<reference evidence="2 3" key="1">
    <citation type="journal article" date="2017" name="Mol. Biol. Evol.">
        <title>The 4-celled Tetrabaena socialis nuclear genome reveals the essential components for genetic control of cell number at the origin of multicellularity in the volvocine lineage.</title>
        <authorList>
            <person name="Featherston J."/>
            <person name="Arakaki Y."/>
            <person name="Hanschen E.R."/>
            <person name="Ferris P.J."/>
            <person name="Michod R.E."/>
            <person name="Olson B.J.S.C."/>
            <person name="Nozaki H."/>
            <person name="Durand P.M."/>
        </authorList>
    </citation>
    <scope>NUCLEOTIDE SEQUENCE [LARGE SCALE GENOMIC DNA]</scope>
    <source>
        <strain evidence="2 3">NIES-571</strain>
    </source>
</reference>
<evidence type="ECO:0000313" key="2">
    <source>
        <dbReference type="EMBL" id="PNH07265.1"/>
    </source>
</evidence>